<gene>
    <name evidence="2" type="ORF">C4K07_2438</name>
</gene>
<feature type="transmembrane region" description="Helical" evidence="1">
    <location>
        <begin position="49"/>
        <end position="74"/>
    </location>
</feature>
<dbReference type="AlphaFoldDB" id="A0AAD1E5P3"/>
<name>A0AAD1E5P3_9PSED</name>
<keyword evidence="1" id="KW-0472">Membrane</keyword>
<evidence type="ECO:0000313" key="2">
    <source>
        <dbReference type="EMBL" id="AZE29223.1"/>
    </source>
</evidence>
<reference evidence="2 3" key="1">
    <citation type="submission" date="2018-03" db="EMBL/GenBank/DDBJ databases">
        <title>Diversity of phytobeneficial traits revealed by whole-genome analysis of worldwide-isolated phenazine-producing Pseudomonas spp.</title>
        <authorList>
            <person name="Biessy A."/>
            <person name="Novinscak A."/>
            <person name="Blom J."/>
            <person name="Leger G."/>
            <person name="Thomashow L.S."/>
            <person name="Cazorla F.M."/>
            <person name="Josic D."/>
            <person name="Filion M."/>
        </authorList>
    </citation>
    <scope>NUCLEOTIDE SEQUENCE [LARGE SCALE GENOMIC DNA]</scope>
    <source>
        <strain evidence="2 3">ChPhzS24</strain>
    </source>
</reference>
<dbReference type="Proteomes" id="UP000280455">
    <property type="component" value="Chromosome"/>
</dbReference>
<accession>A0AAD1E5P3</accession>
<proteinExistence type="predicted"/>
<keyword evidence="1" id="KW-0812">Transmembrane</keyword>
<dbReference type="EMBL" id="CP027750">
    <property type="protein sequence ID" value="AZE29223.1"/>
    <property type="molecule type" value="Genomic_DNA"/>
</dbReference>
<sequence length="247" mass="28738">MGVGEVNGVGVCKSPIIIVPEPLYHCLRRLGMAQPGNNMELLKTIKDEWAVISTTPFTFLILAALMFAAAYFIARWRYTAILDQAKAKQETLAERLHLRSEQTESYREKAAKYDEMLAEVVDSGAAELRDKALKLVGDIREFVGRFQRLERSNADDRFFDAAHIGKDFQRDLQWERHTRAMINNTLERNDEYDRRFKTETIILRDELRSRLPDYKPDDNLRFTYENPTNFFGFNFVADDLEKMAKLL</sequence>
<protein>
    <submittedName>
        <fullName evidence="2">Uncharacterized protein</fullName>
    </submittedName>
</protein>
<evidence type="ECO:0000313" key="3">
    <source>
        <dbReference type="Proteomes" id="UP000280455"/>
    </source>
</evidence>
<organism evidence="2 3">
    <name type="scientific">Pseudomonas chlororaphis subsp. aureofaciens</name>
    <dbReference type="NCBI Taxonomy" id="587851"/>
    <lineage>
        <taxon>Bacteria</taxon>
        <taxon>Pseudomonadati</taxon>
        <taxon>Pseudomonadota</taxon>
        <taxon>Gammaproteobacteria</taxon>
        <taxon>Pseudomonadales</taxon>
        <taxon>Pseudomonadaceae</taxon>
        <taxon>Pseudomonas</taxon>
    </lineage>
</organism>
<evidence type="ECO:0000256" key="1">
    <source>
        <dbReference type="SAM" id="Phobius"/>
    </source>
</evidence>
<keyword evidence="1" id="KW-1133">Transmembrane helix</keyword>